<dbReference type="SUPFAM" id="SSF55021">
    <property type="entry name" value="ACT-like"/>
    <property type="match status" value="1"/>
</dbReference>
<name>A0A0M0J9J3_9EUKA</name>
<keyword evidence="16" id="KW-1185">Reference proteome</keyword>
<dbReference type="GO" id="GO:0008721">
    <property type="term" value="F:D-serine ammonia-lyase activity"/>
    <property type="evidence" value="ECO:0007669"/>
    <property type="project" value="UniProtKB-EC"/>
</dbReference>
<dbReference type="CDD" id="cd01562">
    <property type="entry name" value="Thr-dehyd"/>
    <property type="match status" value="1"/>
</dbReference>
<dbReference type="AlphaFoldDB" id="A0A0M0J9J3"/>
<dbReference type="EC" id="5.1.1.18" evidence="9"/>
<evidence type="ECO:0000259" key="14">
    <source>
        <dbReference type="Pfam" id="PF00291"/>
    </source>
</evidence>
<evidence type="ECO:0000313" key="16">
    <source>
        <dbReference type="Proteomes" id="UP000037460"/>
    </source>
</evidence>
<dbReference type="PANTHER" id="PTHR48078:SF19">
    <property type="entry name" value="ACT DOMAIN-CONTAINING PROTEIN"/>
    <property type="match status" value="1"/>
</dbReference>
<keyword evidence="3" id="KW-0663">Pyridoxal phosphate</keyword>
<evidence type="ECO:0000313" key="15">
    <source>
        <dbReference type="EMBL" id="KOO22997.1"/>
    </source>
</evidence>
<dbReference type="InterPro" id="IPR005789">
    <property type="entry name" value="Thr_deHydtase_catblc"/>
</dbReference>
<evidence type="ECO:0000256" key="3">
    <source>
        <dbReference type="ARBA" id="ARBA00022898"/>
    </source>
</evidence>
<dbReference type="SUPFAM" id="SSF53686">
    <property type="entry name" value="Tryptophan synthase beta subunit-like PLP-dependent enzymes"/>
    <property type="match status" value="1"/>
</dbReference>
<dbReference type="GO" id="GO:0003941">
    <property type="term" value="F:L-serine ammonia-lyase activity"/>
    <property type="evidence" value="ECO:0007669"/>
    <property type="project" value="TreeGrafter"/>
</dbReference>
<dbReference type="CDD" id="cd04886">
    <property type="entry name" value="ACT_ThrD-II-like"/>
    <property type="match status" value="1"/>
</dbReference>
<organism evidence="15 16">
    <name type="scientific">Chrysochromulina tobinii</name>
    <dbReference type="NCBI Taxonomy" id="1460289"/>
    <lineage>
        <taxon>Eukaryota</taxon>
        <taxon>Haptista</taxon>
        <taxon>Haptophyta</taxon>
        <taxon>Prymnesiophyceae</taxon>
        <taxon>Prymnesiales</taxon>
        <taxon>Chrysochromulinaceae</taxon>
        <taxon>Chrysochromulina</taxon>
    </lineage>
</organism>
<accession>A0A0M0J9J3</accession>
<evidence type="ECO:0000256" key="2">
    <source>
        <dbReference type="ARBA" id="ARBA00010869"/>
    </source>
</evidence>
<evidence type="ECO:0000256" key="7">
    <source>
        <dbReference type="ARBA" id="ARBA00051769"/>
    </source>
</evidence>
<dbReference type="InterPro" id="IPR001926">
    <property type="entry name" value="TrpB-like_PALP"/>
</dbReference>
<evidence type="ECO:0000256" key="4">
    <source>
        <dbReference type="ARBA" id="ARBA00023239"/>
    </source>
</evidence>
<dbReference type="Gene3D" id="3.40.50.1100">
    <property type="match status" value="2"/>
</dbReference>
<evidence type="ECO:0000256" key="12">
    <source>
        <dbReference type="ARBA" id="ARBA00081060"/>
    </source>
</evidence>
<dbReference type="FunFam" id="3.40.50.1100:FF:000041">
    <property type="entry name" value="Threonine ammonia-lyase, variant"/>
    <property type="match status" value="1"/>
</dbReference>
<dbReference type="Pfam" id="PF00291">
    <property type="entry name" value="PALP"/>
    <property type="match status" value="1"/>
</dbReference>
<dbReference type="InterPro" id="IPR044561">
    <property type="entry name" value="ACT_ThrD-II-like"/>
</dbReference>
<dbReference type="NCBIfam" id="TIGR01127">
    <property type="entry name" value="ilvA_1Cterm"/>
    <property type="match status" value="1"/>
</dbReference>
<protein>
    <recommendedName>
        <fullName evidence="10">Serine racemase</fullName>
        <ecNumber evidence="9">5.1.1.18</ecNumber>
    </recommendedName>
    <alternativeName>
        <fullName evidence="11">D-serine ammonia-lyase</fullName>
    </alternativeName>
    <alternativeName>
        <fullName evidence="13">D-serine dehydratase</fullName>
    </alternativeName>
    <alternativeName>
        <fullName evidence="12">L-serine ammonia-lyase</fullName>
    </alternativeName>
    <alternativeName>
        <fullName evidence="5">L-serine dehydratase</fullName>
    </alternativeName>
</protein>
<dbReference type="InterPro" id="IPR036052">
    <property type="entry name" value="TrpB-like_PALP_sf"/>
</dbReference>
<keyword evidence="4" id="KW-0456">Lyase</keyword>
<reference evidence="16" key="1">
    <citation type="journal article" date="2015" name="PLoS Genet.">
        <title>Genome Sequence and Transcriptome Analyses of Chrysochromulina tobin: Metabolic Tools for Enhanced Algal Fitness in the Prominent Order Prymnesiales (Haptophyceae).</title>
        <authorList>
            <person name="Hovde B.T."/>
            <person name="Deodato C.R."/>
            <person name="Hunsperger H.M."/>
            <person name="Ryken S.A."/>
            <person name="Yost W."/>
            <person name="Jha R.K."/>
            <person name="Patterson J."/>
            <person name="Monnat R.J. Jr."/>
            <person name="Barlow S.B."/>
            <person name="Starkenburg S.R."/>
            <person name="Cattolico R.A."/>
        </authorList>
    </citation>
    <scope>NUCLEOTIDE SEQUENCE</scope>
    <source>
        <strain evidence="16">CCMP291</strain>
    </source>
</reference>
<comment type="caution">
    <text evidence="15">The sequence shown here is derived from an EMBL/GenBank/DDBJ whole genome shotgun (WGS) entry which is preliminary data.</text>
</comment>
<comment type="function">
    <text evidence="8">Catalyzes the synthesis of D-serine from L-serine. D-serine is a key coagonist with glutamate at NMDA receptors. Has dehydratase activity towards both L-serine and D-serine.</text>
</comment>
<dbReference type="GO" id="GO:0030170">
    <property type="term" value="F:pyridoxal phosphate binding"/>
    <property type="evidence" value="ECO:0007669"/>
    <property type="project" value="UniProtKB-ARBA"/>
</dbReference>
<evidence type="ECO:0000256" key="11">
    <source>
        <dbReference type="ARBA" id="ARBA00076108"/>
    </source>
</evidence>
<evidence type="ECO:0000256" key="9">
    <source>
        <dbReference type="ARBA" id="ARBA00066592"/>
    </source>
</evidence>
<evidence type="ECO:0000256" key="13">
    <source>
        <dbReference type="ARBA" id="ARBA00081761"/>
    </source>
</evidence>
<dbReference type="PANTHER" id="PTHR48078">
    <property type="entry name" value="THREONINE DEHYDRATASE, MITOCHONDRIAL-RELATED"/>
    <property type="match status" value="1"/>
</dbReference>
<dbReference type="FunFam" id="3.40.50.1100:FF:000007">
    <property type="entry name" value="L-threonine dehydratase catabolic TdcB"/>
    <property type="match status" value="1"/>
</dbReference>
<evidence type="ECO:0000256" key="6">
    <source>
        <dbReference type="ARBA" id="ARBA00050422"/>
    </source>
</evidence>
<dbReference type="GO" id="GO:0006567">
    <property type="term" value="P:L-threonine catabolic process"/>
    <property type="evidence" value="ECO:0007669"/>
    <property type="project" value="InterPro"/>
</dbReference>
<comment type="catalytic activity">
    <reaction evidence="7">
        <text>L-serine = D-serine</text>
        <dbReference type="Rhea" id="RHEA:10980"/>
        <dbReference type="ChEBI" id="CHEBI:33384"/>
        <dbReference type="ChEBI" id="CHEBI:35247"/>
        <dbReference type="EC" id="5.1.1.18"/>
    </reaction>
</comment>
<dbReference type="OrthoDB" id="4418812at2759"/>
<gene>
    <name evidence="15" type="ORF">Ctob_000975</name>
</gene>
<evidence type="ECO:0000256" key="8">
    <source>
        <dbReference type="ARBA" id="ARBA00056426"/>
    </source>
</evidence>
<evidence type="ECO:0000256" key="1">
    <source>
        <dbReference type="ARBA" id="ARBA00001933"/>
    </source>
</evidence>
<comment type="catalytic activity">
    <reaction evidence="6">
        <text>D-serine = pyruvate + NH4(+)</text>
        <dbReference type="Rhea" id="RHEA:13977"/>
        <dbReference type="ChEBI" id="CHEBI:15361"/>
        <dbReference type="ChEBI" id="CHEBI:28938"/>
        <dbReference type="ChEBI" id="CHEBI:35247"/>
        <dbReference type="EC" id="4.3.1.18"/>
    </reaction>
</comment>
<dbReference type="GO" id="GO:0030378">
    <property type="term" value="F:serine racemase activity"/>
    <property type="evidence" value="ECO:0007669"/>
    <property type="project" value="UniProtKB-EC"/>
</dbReference>
<feature type="domain" description="Tryptophan synthase beta chain-like PALP" evidence="14">
    <location>
        <begin position="22"/>
        <end position="312"/>
    </location>
</feature>
<comment type="similarity">
    <text evidence="2">Belongs to the serine/threonine dehydratase family.</text>
</comment>
<dbReference type="GO" id="GO:0009097">
    <property type="term" value="P:isoleucine biosynthetic process"/>
    <property type="evidence" value="ECO:0007669"/>
    <property type="project" value="TreeGrafter"/>
</dbReference>
<dbReference type="InterPro" id="IPR050147">
    <property type="entry name" value="Ser/Thr_Dehydratase"/>
</dbReference>
<proteinExistence type="inferred from homology"/>
<sequence>MKLPSYDCVRFEHVAAAMHRIRGGIVRTSCQRSHWLSEITGSHVHFKLEQQQFTGSFKERGARNALLSLDGEARRRGVVAASAGNHALALTWHGVQLGIPVTVVMPTVAPMAKVDKCRLFGANVVIHGAHIGESKQHALEVYGDLRYINGYDDPEIIAGTGTLGMEMLEQVPDCDAVVVPVGGGGLIAGIALAMKTMQPGLRVIGVEPKRCASYSAALEAGHPVPVAVMPTLADGLAVPQVGAHAFAVARHWVDEIVTVDEAAVALAVLRLLEGEKMVVEGGGAAGLAAMLPGGPLDRLDLKDKKVLVPLCGGNIDVTVLGRVIERGLAADGRLIRLTVPVSDRPGGIAELAKAIAGMGASVKDIFHERAWLHTSVDMVVIKAVLETRGFDHNRQLIRHLRGLGYETAKLDGINETKDEKEVLEALKAPPAPAPQS</sequence>
<dbReference type="Proteomes" id="UP000037460">
    <property type="component" value="Unassembled WGS sequence"/>
</dbReference>
<dbReference type="GO" id="GO:0005524">
    <property type="term" value="F:ATP binding"/>
    <property type="evidence" value="ECO:0007669"/>
    <property type="project" value="UniProtKB-ARBA"/>
</dbReference>
<dbReference type="GO" id="GO:0004794">
    <property type="term" value="F:threonine deaminase activity"/>
    <property type="evidence" value="ECO:0007669"/>
    <property type="project" value="InterPro"/>
</dbReference>
<dbReference type="GO" id="GO:0006565">
    <property type="term" value="P:L-serine catabolic process"/>
    <property type="evidence" value="ECO:0007669"/>
    <property type="project" value="TreeGrafter"/>
</dbReference>
<comment type="cofactor">
    <cofactor evidence="1">
        <name>pyridoxal 5'-phosphate</name>
        <dbReference type="ChEBI" id="CHEBI:597326"/>
    </cofactor>
</comment>
<evidence type="ECO:0000256" key="10">
    <source>
        <dbReference type="ARBA" id="ARBA00070760"/>
    </source>
</evidence>
<dbReference type="InterPro" id="IPR045865">
    <property type="entry name" value="ACT-like_dom_sf"/>
</dbReference>
<dbReference type="EMBL" id="JWZX01003229">
    <property type="protein sequence ID" value="KOO22997.1"/>
    <property type="molecule type" value="Genomic_DNA"/>
</dbReference>
<evidence type="ECO:0000256" key="5">
    <source>
        <dbReference type="ARBA" id="ARBA00031418"/>
    </source>
</evidence>